<accession>A0ABQ0XPG0</accession>
<name>A0ABQ0XPG0_9STAP</name>
<dbReference type="InterPro" id="IPR039424">
    <property type="entry name" value="SBP_5"/>
</dbReference>
<comment type="caution">
    <text evidence="6">The sequence shown here is derived from an EMBL/GenBank/DDBJ whole genome shotgun (WGS) entry which is preliminary data.</text>
</comment>
<dbReference type="EMBL" id="BKAQ01000027">
    <property type="protein sequence ID" value="GEP83301.1"/>
    <property type="molecule type" value="Genomic_DNA"/>
</dbReference>
<comment type="similarity">
    <text evidence="2">Belongs to the bacterial solute-binding protein 5 family.</text>
</comment>
<protein>
    <submittedName>
        <fullName evidence="6">Peptide ABC transporter substrate-binding protein</fullName>
    </submittedName>
</protein>
<dbReference type="InterPro" id="IPR030678">
    <property type="entry name" value="Peptide/Ni-bd"/>
</dbReference>
<dbReference type="Gene3D" id="3.40.190.10">
    <property type="entry name" value="Periplasmic binding protein-like II"/>
    <property type="match status" value="1"/>
</dbReference>
<dbReference type="PIRSF" id="PIRSF002741">
    <property type="entry name" value="MppA"/>
    <property type="match status" value="1"/>
</dbReference>
<evidence type="ECO:0000256" key="3">
    <source>
        <dbReference type="ARBA" id="ARBA00022448"/>
    </source>
</evidence>
<keyword evidence="7" id="KW-1185">Reference proteome</keyword>
<dbReference type="Gene3D" id="3.10.105.10">
    <property type="entry name" value="Dipeptide-binding Protein, Domain 3"/>
    <property type="match status" value="1"/>
</dbReference>
<dbReference type="InterPro" id="IPR000914">
    <property type="entry name" value="SBP_5_dom"/>
</dbReference>
<evidence type="ECO:0000256" key="4">
    <source>
        <dbReference type="ARBA" id="ARBA00022729"/>
    </source>
</evidence>
<proteinExistence type="inferred from homology"/>
<dbReference type="PANTHER" id="PTHR30290">
    <property type="entry name" value="PERIPLASMIC BINDING COMPONENT OF ABC TRANSPORTER"/>
    <property type="match status" value="1"/>
</dbReference>
<keyword evidence="3" id="KW-0813">Transport</keyword>
<dbReference type="RefSeq" id="WP_103296127.1">
    <property type="nucleotide sequence ID" value="NZ_BKAQ01000027.1"/>
</dbReference>
<evidence type="ECO:0000259" key="5">
    <source>
        <dbReference type="Pfam" id="PF00496"/>
    </source>
</evidence>
<evidence type="ECO:0000256" key="1">
    <source>
        <dbReference type="ARBA" id="ARBA00004196"/>
    </source>
</evidence>
<evidence type="ECO:0000313" key="7">
    <source>
        <dbReference type="Proteomes" id="UP000321040"/>
    </source>
</evidence>
<dbReference type="Proteomes" id="UP000321040">
    <property type="component" value="Unassembled WGS sequence"/>
</dbReference>
<dbReference type="CDD" id="cd08504">
    <property type="entry name" value="PBP2_OppA"/>
    <property type="match status" value="1"/>
</dbReference>
<sequence length="552" mass="61869">MKKFKLPIIIIAFVTFLAGCGNGNGIYSDKGQVYRKVISQDMASLDTSQVSDNVSFTIFNQVFEGLYTLDKNDKAIPGVAKEMPKKSNGGKTLTIKLRKDAKWSNGEPVNAQDFVYSWRRAINPNTGAEYAYIMYDIKNAEEVNMGKKKVKDLGVKAVDDHTLKVELTKPIPYIDELLTFGIFMPVNKHAVEKYGEQYGTKADKTVYNGPFKIKEWRVEDKIQLVKNDDYWDKKHVRLDRVNYKILKDQQAGASLFETGSTDDTGITADQVDKYKGKPALTKRLLASTFFIKLNQKEVPAFKNKQMRLAISQAIDKQGYVDSVKNDGSAPVDGFTSKLTAKTPDGKDFADSINSPLTFNPKAAKANLAKAKKELGIKNLTFTLNTEDTPDSKISAEYIKSQIEKNLPGVTMKIKQLPFKQRVTREQSGNYEASLSGWGPDYPDPLTFLDTMTTGNSQNNTGWGSKEYDKLTKEANGPLLKKTKERNAAMKKAEELLLHEAPIAPIYQKGEAHLTNPQVKGIHYHQFGGDYTLKDAYIDKSIDRKTGKKKKDK</sequence>
<dbReference type="Pfam" id="PF00496">
    <property type="entry name" value="SBP_bac_5"/>
    <property type="match status" value="1"/>
</dbReference>
<dbReference type="PANTHER" id="PTHR30290:SF10">
    <property type="entry name" value="PERIPLASMIC OLIGOPEPTIDE-BINDING PROTEIN-RELATED"/>
    <property type="match status" value="1"/>
</dbReference>
<evidence type="ECO:0000256" key="2">
    <source>
        <dbReference type="ARBA" id="ARBA00005695"/>
    </source>
</evidence>
<keyword evidence="4" id="KW-0732">Signal</keyword>
<dbReference type="SUPFAM" id="SSF53850">
    <property type="entry name" value="Periplasmic binding protein-like II"/>
    <property type="match status" value="1"/>
</dbReference>
<dbReference type="GeneID" id="69905879"/>
<evidence type="ECO:0000313" key="6">
    <source>
        <dbReference type="EMBL" id="GEP83301.1"/>
    </source>
</evidence>
<organism evidence="6 7">
    <name type="scientific">Staphylococcus kloosii</name>
    <dbReference type="NCBI Taxonomy" id="29384"/>
    <lineage>
        <taxon>Bacteria</taxon>
        <taxon>Bacillati</taxon>
        <taxon>Bacillota</taxon>
        <taxon>Bacilli</taxon>
        <taxon>Bacillales</taxon>
        <taxon>Staphylococcaceae</taxon>
        <taxon>Staphylococcus</taxon>
    </lineage>
</organism>
<feature type="domain" description="Solute-binding protein family 5" evidence="5">
    <location>
        <begin position="75"/>
        <end position="458"/>
    </location>
</feature>
<dbReference type="Gene3D" id="3.90.76.10">
    <property type="entry name" value="Dipeptide-binding Protein, Domain 1"/>
    <property type="match status" value="1"/>
</dbReference>
<reference evidence="6 7" key="1">
    <citation type="submission" date="2019-07" db="EMBL/GenBank/DDBJ databases">
        <title>Whole genome shotgun sequence of Staphylococcus kloosii NBRC 109624.</title>
        <authorList>
            <person name="Hosoyama A."/>
            <person name="Uohara A."/>
            <person name="Ohji S."/>
            <person name="Ichikawa N."/>
        </authorList>
    </citation>
    <scope>NUCLEOTIDE SEQUENCE [LARGE SCALE GENOMIC DNA]</scope>
    <source>
        <strain evidence="6 7">NBRC 109624</strain>
    </source>
</reference>
<comment type="subcellular location">
    <subcellularLocation>
        <location evidence="1">Cell envelope</location>
    </subcellularLocation>
</comment>
<dbReference type="PROSITE" id="PS51257">
    <property type="entry name" value="PROKAR_LIPOPROTEIN"/>
    <property type="match status" value="1"/>
</dbReference>
<gene>
    <name evidence="6" type="ORF">SKL01_24790</name>
</gene>